<protein>
    <submittedName>
        <fullName evidence="2">Cobalamin synthase</fullName>
    </submittedName>
</protein>
<reference evidence="2 3" key="1">
    <citation type="submission" date="2020-07" db="EMBL/GenBank/DDBJ databases">
        <title>Sequencing the genomes of 1000 actinobacteria strains.</title>
        <authorList>
            <person name="Klenk H.-P."/>
        </authorList>
    </citation>
    <scope>NUCLEOTIDE SEQUENCE [LARGE SCALE GENOMIC DNA]</scope>
    <source>
        <strain evidence="2 3">DSM 104001</strain>
    </source>
</reference>
<feature type="transmembrane region" description="Helical" evidence="1">
    <location>
        <begin position="36"/>
        <end position="56"/>
    </location>
</feature>
<name>A0A853CDZ2_9ACTN</name>
<feature type="transmembrane region" description="Helical" evidence="1">
    <location>
        <begin position="133"/>
        <end position="153"/>
    </location>
</feature>
<feature type="transmembrane region" description="Helical" evidence="1">
    <location>
        <begin position="94"/>
        <end position="121"/>
    </location>
</feature>
<organism evidence="2 3">
    <name type="scientific">Petropleomorpha daqingensis</name>
    <dbReference type="NCBI Taxonomy" id="2026353"/>
    <lineage>
        <taxon>Bacteria</taxon>
        <taxon>Bacillati</taxon>
        <taxon>Actinomycetota</taxon>
        <taxon>Actinomycetes</taxon>
        <taxon>Geodermatophilales</taxon>
        <taxon>Geodermatophilaceae</taxon>
        <taxon>Petropleomorpha</taxon>
    </lineage>
</organism>
<sequence>MKPVNRRDLVVLAIGLTVAAWLLVRAFYGSLPPFDWWLPVPLAVLAIAEALGARTLKARLSAEREARKSQGRGTTAARTTGPVRPVEPMMVARLAVLAQASAYVGAVFVGVWAGVLVYAAPHIGRLGTATGDTVAAVFGVVSAAGLVLAALWLESVCRVPPGSDDPDRSGSARA</sequence>
<dbReference type="AlphaFoldDB" id="A0A853CDZ2"/>
<evidence type="ECO:0000256" key="1">
    <source>
        <dbReference type="SAM" id="Phobius"/>
    </source>
</evidence>
<evidence type="ECO:0000313" key="3">
    <source>
        <dbReference type="Proteomes" id="UP000541969"/>
    </source>
</evidence>
<comment type="caution">
    <text evidence="2">The sequence shown here is derived from an EMBL/GenBank/DDBJ whole genome shotgun (WGS) entry which is preliminary data.</text>
</comment>
<evidence type="ECO:0000313" key="2">
    <source>
        <dbReference type="EMBL" id="NYJ06070.1"/>
    </source>
</evidence>
<gene>
    <name evidence="2" type="ORF">GGQ55_002348</name>
</gene>
<dbReference type="Proteomes" id="UP000541969">
    <property type="component" value="Unassembled WGS sequence"/>
</dbReference>
<dbReference type="EMBL" id="JACBZT010000001">
    <property type="protein sequence ID" value="NYJ06070.1"/>
    <property type="molecule type" value="Genomic_DNA"/>
</dbReference>
<accession>A0A853CDZ2</accession>
<dbReference type="Pfam" id="PF11377">
    <property type="entry name" value="DUF3180"/>
    <property type="match status" value="1"/>
</dbReference>
<keyword evidence="1" id="KW-0472">Membrane</keyword>
<proteinExistence type="predicted"/>
<keyword evidence="3" id="KW-1185">Reference proteome</keyword>
<keyword evidence="1" id="KW-1133">Transmembrane helix</keyword>
<dbReference type="InterPro" id="IPR021517">
    <property type="entry name" value="DUF3180"/>
</dbReference>
<keyword evidence="1" id="KW-0812">Transmembrane</keyword>